<sequence length="366" mass="40028">MTDVGATLGVEEEYQLVDARTMGLADAPDVVPEAVGLLGGRAQGEISTSQLEVASDVLTTLADVRREVGELRRGADTAAQRHGCRILPTGTHPFGTWRDQTRTPDSRYDELEERFGLLALQQLITGMHVHVVVPDGDLAVQVLDRLRPDLPVLLALSGSSPFWEGHDTAYASWRTQHYARFPVTGSQELLGDRAAYDRVVADLVTSGVVRDASHLYWDARLSTRFPTIEVRIADVCPRLDDVVLQAGLARSLVRTAARAAVTGAPFPQPRPELVRAARWGAAKHGLDDRLLDLHLVERRPAADVVRDLLARLRDDLEETGEWDEVHGLAEQALGRGTSAAEQRRTYAATGDLVEVVRRTVDAAVPV</sequence>
<dbReference type="Pfam" id="PF04107">
    <property type="entry name" value="GCS2"/>
    <property type="match status" value="1"/>
</dbReference>
<dbReference type="SUPFAM" id="SSF55931">
    <property type="entry name" value="Glutamine synthetase/guanido kinase"/>
    <property type="match status" value="1"/>
</dbReference>
<keyword evidence="2 5" id="KW-0547">Nucleotide-binding</keyword>
<dbReference type="NCBIfam" id="TIGR02050">
    <property type="entry name" value="gshA_cyan_rel"/>
    <property type="match status" value="1"/>
</dbReference>
<organism evidence="6">
    <name type="scientific">uncultured Frankineae bacterium</name>
    <dbReference type="NCBI Taxonomy" id="437475"/>
    <lineage>
        <taxon>Bacteria</taxon>
        <taxon>Bacillati</taxon>
        <taxon>Actinomycetota</taxon>
        <taxon>Actinomycetes</taxon>
        <taxon>Frankiales</taxon>
        <taxon>environmental samples</taxon>
    </lineage>
</organism>
<dbReference type="GO" id="GO:0004357">
    <property type="term" value="F:glutamate-cysteine ligase activity"/>
    <property type="evidence" value="ECO:0007669"/>
    <property type="project" value="UniProtKB-EC"/>
</dbReference>
<dbReference type="PANTHER" id="PTHR36510">
    <property type="entry name" value="GLUTAMATE--CYSTEINE LIGASE 2-RELATED"/>
    <property type="match status" value="1"/>
</dbReference>
<evidence type="ECO:0000256" key="5">
    <source>
        <dbReference type="HAMAP-Rule" id="MF_01609"/>
    </source>
</evidence>
<comment type="catalytic activity">
    <reaction evidence="4 5">
        <text>L-cysteine + L-glutamate + ATP = gamma-L-glutamyl-L-cysteine + ADP + phosphate + H(+)</text>
        <dbReference type="Rhea" id="RHEA:13285"/>
        <dbReference type="ChEBI" id="CHEBI:15378"/>
        <dbReference type="ChEBI" id="CHEBI:29985"/>
        <dbReference type="ChEBI" id="CHEBI:30616"/>
        <dbReference type="ChEBI" id="CHEBI:35235"/>
        <dbReference type="ChEBI" id="CHEBI:43474"/>
        <dbReference type="ChEBI" id="CHEBI:58173"/>
        <dbReference type="ChEBI" id="CHEBI:456216"/>
        <dbReference type="EC" id="6.3.2.2"/>
    </reaction>
</comment>
<dbReference type="EMBL" id="CADCUE010000306">
    <property type="protein sequence ID" value="CAA9363737.1"/>
    <property type="molecule type" value="Genomic_DNA"/>
</dbReference>
<dbReference type="NCBIfam" id="NF010041">
    <property type="entry name" value="PRK13517.1-1"/>
    <property type="match status" value="1"/>
</dbReference>
<evidence type="ECO:0000313" key="6">
    <source>
        <dbReference type="EMBL" id="CAA9363737.1"/>
    </source>
</evidence>
<evidence type="ECO:0000256" key="2">
    <source>
        <dbReference type="ARBA" id="ARBA00022741"/>
    </source>
</evidence>
<dbReference type="EC" id="6.3.2.2" evidence="5"/>
<dbReference type="InterPro" id="IPR006336">
    <property type="entry name" value="GCS2"/>
</dbReference>
<accession>A0A6J4MMT4</accession>
<comment type="similarity">
    <text evidence="5">Belongs to the glutamate--cysteine ligase type 2 family. YbdK subfamily.</text>
</comment>
<evidence type="ECO:0000256" key="1">
    <source>
        <dbReference type="ARBA" id="ARBA00022598"/>
    </source>
</evidence>
<dbReference type="HAMAP" id="MF_01609">
    <property type="entry name" value="Glu_cys_ligase_2"/>
    <property type="match status" value="1"/>
</dbReference>
<dbReference type="GO" id="GO:0042398">
    <property type="term" value="P:modified amino acid biosynthetic process"/>
    <property type="evidence" value="ECO:0007669"/>
    <property type="project" value="InterPro"/>
</dbReference>
<dbReference type="Gene3D" id="3.30.590.20">
    <property type="match status" value="1"/>
</dbReference>
<dbReference type="InterPro" id="IPR050141">
    <property type="entry name" value="GCL_type2/YbdK_subfam"/>
</dbReference>
<evidence type="ECO:0000256" key="4">
    <source>
        <dbReference type="ARBA" id="ARBA00048819"/>
    </source>
</evidence>
<dbReference type="InterPro" id="IPR014746">
    <property type="entry name" value="Gln_synth/guanido_kin_cat_dom"/>
</dbReference>
<dbReference type="GO" id="GO:0005524">
    <property type="term" value="F:ATP binding"/>
    <property type="evidence" value="ECO:0007669"/>
    <property type="project" value="UniProtKB-KW"/>
</dbReference>
<keyword evidence="3 5" id="KW-0067">ATP-binding</keyword>
<dbReference type="AlphaFoldDB" id="A0A6J4MMT4"/>
<proteinExistence type="inferred from homology"/>
<protein>
    <recommendedName>
        <fullName evidence="5">Putative glutamate--cysteine ligase 2</fullName>
        <ecNumber evidence="5">6.3.2.2</ecNumber>
    </recommendedName>
    <alternativeName>
        <fullName evidence="5">Gamma-glutamylcysteine synthetase 2</fullName>
        <shortName evidence="5">GCS 2</shortName>
        <shortName evidence="5">Gamma-GCS 2</shortName>
    </alternativeName>
</protein>
<gene>
    <name evidence="6" type="ORF">AVDCRST_MAG16-3296</name>
</gene>
<keyword evidence="1 5" id="KW-0436">Ligase</keyword>
<dbReference type="InterPro" id="IPR011793">
    <property type="entry name" value="YbdK"/>
</dbReference>
<dbReference type="PANTHER" id="PTHR36510:SF1">
    <property type="entry name" value="GLUTAMATE--CYSTEINE LIGASE 2-RELATED"/>
    <property type="match status" value="1"/>
</dbReference>
<name>A0A6J4MMT4_9ACTN</name>
<comment type="function">
    <text evidence="5">ATP-dependent carboxylate-amine ligase which exhibits weak glutamate--cysteine ligase activity.</text>
</comment>
<reference evidence="6" key="1">
    <citation type="submission" date="2020-02" db="EMBL/GenBank/DDBJ databases">
        <authorList>
            <person name="Meier V. D."/>
        </authorList>
    </citation>
    <scope>NUCLEOTIDE SEQUENCE</scope>
    <source>
        <strain evidence="6">AVDCRST_MAG16</strain>
    </source>
</reference>
<evidence type="ECO:0000256" key="3">
    <source>
        <dbReference type="ARBA" id="ARBA00022840"/>
    </source>
</evidence>